<keyword evidence="2" id="KW-1185">Reference proteome</keyword>
<evidence type="ECO:0000313" key="2">
    <source>
        <dbReference type="Proteomes" id="UP000572051"/>
    </source>
</evidence>
<evidence type="ECO:0000313" key="1">
    <source>
        <dbReference type="EMBL" id="NYJ37367.1"/>
    </source>
</evidence>
<gene>
    <name evidence="1" type="ORF">HNR10_005248</name>
</gene>
<proteinExistence type="predicted"/>
<dbReference type="Proteomes" id="UP000572051">
    <property type="component" value="Unassembled WGS sequence"/>
</dbReference>
<name>A0A7Z0JCV5_9ACTN</name>
<comment type="caution">
    <text evidence="1">The sequence shown here is derived from an EMBL/GenBank/DDBJ whole genome shotgun (WGS) entry which is preliminary data.</text>
</comment>
<reference evidence="1 2" key="1">
    <citation type="submission" date="2020-07" db="EMBL/GenBank/DDBJ databases">
        <title>Sequencing the genomes of 1000 actinobacteria strains.</title>
        <authorList>
            <person name="Klenk H.-P."/>
        </authorList>
    </citation>
    <scope>NUCLEOTIDE SEQUENCE [LARGE SCALE GENOMIC DNA]</scope>
    <source>
        <strain evidence="1 2">DSM 44442</strain>
    </source>
</reference>
<accession>A0A7Z0JCV5</accession>
<dbReference type="RefSeq" id="WP_218898034.1">
    <property type="nucleotide sequence ID" value="NZ_JACCFS010000001.1"/>
</dbReference>
<sequence length="354" mass="38559">METGDTVPRLSHTFDITPVAREVVGETVAAAYEVARSCRFDGRGWLLTPDEATRDRLDEHAESLGLVDREALREARRERREAAERLRNATGLDAEEAETLRVRSSVLALQLQSGRHLAPRTHYHLAELTAEGVPLEPVYADQGWSGTGVTLLSWDEHGTSRVEYAMPDTVGSDEPPVTSGTVTHDAAAGLLTATASIRLPGRGAWLRSAEGSLTVDTHAWYAALEGTGDTGAAPPARLEAAHRLVDITAWLSPSLTPDGRWSVEAVLDARGRGPFRPFMAMVFWALRTSFRREEKAAAGHPDRPTPRRQLAEAVRAWDRVAANAPRLPDYLREVAKALAAARPKPSGGYPPHTP</sequence>
<protein>
    <submittedName>
        <fullName evidence="1">Uncharacterized protein</fullName>
    </submittedName>
</protein>
<organism evidence="1 2">
    <name type="scientific">Nocardiopsis aegyptia</name>
    <dbReference type="NCBI Taxonomy" id="220378"/>
    <lineage>
        <taxon>Bacteria</taxon>
        <taxon>Bacillati</taxon>
        <taxon>Actinomycetota</taxon>
        <taxon>Actinomycetes</taxon>
        <taxon>Streptosporangiales</taxon>
        <taxon>Nocardiopsidaceae</taxon>
        <taxon>Nocardiopsis</taxon>
    </lineage>
</organism>
<dbReference type="EMBL" id="JACCFS010000001">
    <property type="protein sequence ID" value="NYJ37367.1"/>
    <property type="molecule type" value="Genomic_DNA"/>
</dbReference>
<dbReference type="AlphaFoldDB" id="A0A7Z0JCV5"/>